<keyword evidence="3" id="KW-0732">Signal</keyword>
<dbReference type="SUPFAM" id="SSF56601">
    <property type="entry name" value="beta-lactamase/transpeptidase-like"/>
    <property type="match status" value="1"/>
</dbReference>
<comment type="similarity">
    <text evidence="1">Belongs to the peptidase S13 family.</text>
</comment>
<keyword evidence="2 4" id="KW-0378">Hydrolase</keyword>
<dbReference type="PANTHER" id="PTHR30023:SF0">
    <property type="entry name" value="PENICILLIN-SENSITIVE CARBOXYPEPTIDASE A"/>
    <property type="match status" value="1"/>
</dbReference>
<dbReference type="GO" id="GO:0000270">
    <property type="term" value="P:peptidoglycan metabolic process"/>
    <property type="evidence" value="ECO:0007669"/>
    <property type="project" value="TreeGrafter"/>
</dbReference>
<gene>
    <name evidence="4" type="primary">dacB</name>
    <name evidence="4" type="ORF">MD535_04340</name>
</gene>
<protein>
    <submittedName>
        <fullName evidence="4">Serine-type D-Ala-D-Ala carboxypeptidase</fullName>
        <ecNumber evidence="4">3.4.16.4</ecNumber>
        <ecNumber evidence="4">3.4.21.-</ecNumber>
    </submittedName>
</protein>
<comment type="caution">
    <text evidence="4">The sequence shown here is derived from an EMBL/GenBank/DDBJ whole genome shotgun (WGS) entry which is preliminary data.</text>
</comment>
<keyword evidence="5" id="KW-1185">Reference proteome</keyword>
<dbReference type="AlphaFoldDB" id="A0A9X3HVG6"/>
<dbReference type="Gene3D" id="3.50.80.20">
    <property type="entry name" value="D-Ala-D-Ala carboxypeptidase C, peptidase S13"/>
    <property type="match status" value="1"/>
</dbReference>
<dbReference type="PANTHER" id="PTHR30023">
    <property type="entry name" value="D-ALANYL-D-ALANINE CARBOXYPEPTIDASE"/>
    <property type="match status" value="1"/>
</dbReference>
<dbReference type="Pfam" id="PF02113">
    <property type="entry name" value="Peptidase_S13"/>
    <property type="match status" value="1"/>
</dbReference>
<accession>A0A9X3HVG6</accession>
<dbReference type="EC" id="3.4.21.-" evidence="4"/>
<keyword evidence="4" id="KW-0121">Carboxypeptidase</keyword>
<keyword evidence="4" id="KW-0645">Protease</keyword>
<evidence type="ECO:0000256" key="1">
    <source>
        <dbReference type="ARBA" id="ARBA00006096"/>
    </source>
</evidence>
<dbReference type="EMBL" id="JAKRRY010000003">
    <property type="protein sequence ID" value="MCW8345259.1"/>
    <property type="molecule type" value="Genomic_DNA"/>
</dbReference>
<dbReference type="GO" id="GO:0006508">
    <property type="term" value="P:proteolysis"/>
    <property type="evidence" value="ECO:0007669"/>
    <property type="project" value="InterPro"/>
</dbReference>
<feature type="chain" id="PRO_5040977020" evidence="3">
    <location>
        <begin position="22"/>
        <end position="479"/>
    </location>
</feature>
<dbReference type="InterPro" id="IPR012338">
    <property type="entry name" value="Beta-lactam/transpept-like"/>
</dbReference>
<evidence type="ECO:0000256" key="3">
    <source>
        <dbReference type="SAM" id="SignalP"/>
    </source>
</evidence>
<dbReference type="NCBIfam" id="NF008322">
    <property type="entry name" value="PRK11113.1"/>
    <property type="match status" value="1"/>
</dbReference>
<evidence type="ECO:0000256" key="2">
    <source>
        <dbReference type="ARBA" id="ARBA00022801"/>
    </source>
</evidence>
<dbReference type="Proteomes" id="UP001155587">
    <property type="component" value="Unassembled WGS sequence"/>
</dbReference>
<proteinExistence type="inferred from homology"/>
<feature type="signal peptide" evidence="3">
    <location>
        <begin position="1"/>
        <end position="21"/>
    </location>
</feature>
<organism evidence="4 5">
    <name type="scientific">Vibrio qingdaonensis</name>
    <dbReference type="NCBI Taxonomy" id="2829491"/>
    <lineage>
        <taxon>Bacteria</taxon>
        <taxon>Pseudomonadati</taxon>
        <taxon>Pseudomonadota</taxon>
        <taxon>Gammaproteobacteria</taxon>
        <taxon>Vibrionales</taxon>
        <taxon>Vibrionaceae</taxon>
        <taxon>Vibrio</taxon>
    </lineage>
</organism>
<name>A0A9X3HVG6_9VIBR</name>
<evidence type="ECO:0000313" key="5">
    <source>
        <dbReference type="Proteomes" id="UP001155587"/>
    </source>
</evidence>
<dbReference type="EC" id="3.4.16.4" evidence="4"/>
<reference evidence="4" key="1">
    <citation type="submission" date="2022-02" db="EMBL/GenBank/DDBJ databases">
        <title>Vibrio sp. nov, a new bacterium isolated from seawater.</title>
        <authorList>
            <person name="Yuan Y."/>
        </authorList>
    </citation>
    <scope>NUCLEOTIDE SEQUENCE</scope>
    <source>
        <strain evidence="4">ZSDZ65</strain>
    </source>
</reference>
<dbReference type="RefSeq" id="WP_265673708.1">
    <property type="nucleotide sequence ID" value="NZ_JAKRRY010000003.1"/>
</dbReference>
<dbReference type="InterPro" id="IPR000667">
    <property type="entry name" value="Peptidase_S13"/>
</dbReference>
<dbReference type="GO" id="GO:0009002">
    <property type="term" value="F:serine-type D-Ala-D-Ala carboxypeptidase activity"/>
    <property type="evidence" value="ECO:0007669"/>
    <property type="project" value="UniProtKB-EC"/>
</dbReference>
<evidence type="ECO:0000313" key="4">
    <source>
        <dbReference type="EMBL" id="MCW8345259.1"/>
    </source>
</evidence>
<dbReference type="NCBIfam" id="TIGR00666">
    <property type="entry name" value="PBP4"/>
    <property type="match status" value="1"/>
</dbReference>
<dbReference type="Gene3D" id="3.40.710.10">
    <property type="entry name" value="DD-peptidase/beta-lactamase superfamily"/>
    <property type="match status" value="1"/>
</dbReference>
<dbReference type="PRINTS" id="PR00922">
    <property type="entry name" value="DADACBPTASE3"/>
</dbReference>
<sequence>MTIKHTLVALTLSIVSPLIYAADVSTLLPAGSRASVYLDSIEQTSSPLINQHTQDYFPPASTLKVVTALAAKLSLGDEFRFKTTLSTAGNDVIIRYSGDPSFSRKDLRAMLRKVKASTGSKIHSVWLDNRAFSGYNRAVGWPWDILGVCYSAPASAITLDGNCVQGALYTNNDGTTRIHIPAHQPIVAMSTARSVTKQQQQDQHCDLELRTTPENRYSLDGCVVQRQSPLPLNFSVSSPATFTQAVIRDEMDKLGVTITGSISIGAPENTEFIERVSHQSAPLPELLATMLRDSNNLYADNILKTIGATHFKQPGSFNNGTAAVKAILKQQANIDIDSAVLEDGSGLSRNNRVTATQMADVLHYVYRHDATLDLITLLPISGNNGTLKYRQSMRKPPIKGALSAKSGSLFGTYNMMGYGLNSQGKVETIFVQLVTDYHLDKSQTAKPVISPLTNFEQTLYQQIIDYSNALERSNDKAQP</sequence>